<evidence type="ECO:0000256" key="7">
    <source>
        <dbReference type="ARBA" id="ARBA00023136"/>
    </source>
</evidence>
<keyword evidence="4" id="KW-0808">Transferase</keyword>
<comment type="caution">
    <text evidence="10">The sequence shown here is derived from an EMBL/GenBank/DDBJ whole genome shotgun (WGS) entry which is preliminary data.</text>
</comment>
<keyword evidence="5 8" id="KW-0812">Transmembrane</keyword>
<dbReference type="InterPro" id="IPR003342">
    <property type="entry name" value="ArnT-like_N"/>
</dbReference>
<protein>
    <submittedName>
        <fullName evidence="10">Phospholipid carrier-dependent glycosyltransferase</fullName>
    </submittedName>
</protein>
<comment type="subcellular location">
    <subcellularLocation>
        <location evidence="1">Cell membrane</location>
        <topology evidence="1">Multi-pass membrane protein</topology>
    </subcellularLocation>
</comment>
<name>A0ABQ4P124_9GAMM</name>
<feature type="transmembrane region" description="Helical" evidence="8">
    <location>
        <begin position="204"/>
        <end position="227"/>
    </location>
</feature>
<evidence type="ECO:0000313" key="11">
    <source>
        <dbReference type="Proteomes" id="UP000887104"/>
    </source>
</evidence>
<feature type="transmembrane region" description="Helical" evidence="8">
    <location>
        <begin position="328"/>
        <end position="346"/>
    </location>
</feature>
<feature type="transmembrane region" description="Helical" evidence="8">
    <location>
        <begin position="159"/>
        <end position="192"/>
    </location>
</feature>
<sequence>MLKTAECRNSLAVLLILVLVRMLLLPWYPLMDTTEARYGEMARLMVETGNWITPLFDYNVPFWGKPPLHTWMSASSILAFGVNEFAVRFPHWLAAVLVLACVGAFAKRLGLPVLNILIILASTVVFSISAGAVMTDMALTLGTTLSMVGFYLCWQGDKLWGYAGFIGLAIGLLAKGPVALVLFAIGTGLWLLWQYGTIKLWRQLWQRVPLLSGLALMLAIALPWYVIAEQTTPGFLNYFIVGEHWSRFVDSGWEGDLYGSAHDEVRGTIWLYFVVAAMPWSLFLPRALYLLFKQAKQDAAQQVTAQRAIVKRERVEQEIAQQDSTNGLASYLVCWMIAPMVLFTLAGNILPAYVLPGIPALALLLGLAWRDSKLPGLNVIAISIAVLLIATVAVLHFGPGKDKSERWLLAQRSDVLPTYYWQNQPFSARFYSAGQANKIHSLTEVKANNFYLVISNKLKPAEFADCQQVANNNKRGLLKCRRN</sequence>
<evidence type="ECO:0000256" key="6">
    <source>
        <dbReference type="ARBA" id="ARBA00022989"/>
    </source>
</evidence>
<feature type="transmembrane region" description="Helical" evidence="8">
    <location>
        <begin position="376"/>
        <end position="398"/>
    </location>
</feature>
<keyword evidence="3" id="KW-0328">Glycosyltransferase</keyword>
<evidence type="ECO:0000256" key="2">
    <source>
        <dbReference type="ARBA" id="ARBA00022475"/>
    </source>
</evidence>
<evidence type="ECO:0000256" key="3">
    <source>
        <dbReference type="ARBA" id="ARBA00022676"/>
    </source>
</evidence>
<keyword evidence="6 8" id="KW-1133">Transmembrane helix</keyword>
<evidence type="ECO:0000256" key="1">
    <source>
        <dbReference type="ARBA" id="ARBA00004651"/>
    </source>
</evidence>
<keyword evidence="11" id="KW-1185">Reference proteome</keyword>
<feature type="transmembrane region" description="Helical" evidence="8">
    <location>
        <begin position="352"/>
        <end position="369"/>
    </location>
</feature>
<evidence type="ECO:0000313" key="10">
    <source>
        <dbReference type="EMBL" id="GIU41174.1"/>
    </source>
</evidence>
<organism evidence="10 11">
    <name type="scientific">Shewanella sairae</name>
    <dbReference type="NCBI Taxonomy" id="190310"/>
    <lineage>
        <taxon>Bacteria</taxon>
        <taxon>Pseudomonadati</taxon>
        <taxon>Pseudomonadota</taxon>
        <taxon>Gammaproteobacteria</taxon>
        <taxon>Alteromonadales</taxon>
        <taxon>Shewanellaceae</taxon>
        <taxon>Shewanella</taxon>
    </lineage>
</organism>
<feature type="transmembrane region" description="Helical" evidence="8">
    <location>
        <begin position="113"/>
        <end position="139"/>
    </location>
</feature>
<proteinExistence type="predicted"/>
<dbReference type="EMBL" id="BPEY01000005">
    <property type="protein sequence ID" value="GIU41174.1"/>
    <property type="molecule type" value="Genomic_DNA"/>
</dbReference>
<dbReference type="Pfam" id="PF02366">
    <property type="entry name" value="PMT"/>
    <property type="match status" value="1"/>
</dbReference>
<feature type="domain" description="ArnT-like N-terminal" evidence="9">
    <location>
        <begin position="16"/>
        <end position="239"/>
    </location>
</feature>
<feature type="transmembrane region" description="Helical" evidence="8">
    <location>
        <begin position="12"/>
        <end position="30"/>
    </location>
</feature>
<gene>
    <name evidence="10" type="ORF">TUM4438_04390</name>
</gene>
<dbReference type="PANTHER" id="PTHR33908:SF3">
    <property type="entry name" value="UNDECAPRENYL PHOSPHATE-ALPHA-4-AMINO-4-DEOXY-L-ARABINOSE ARABINOSYL TRANSFERASE"/>
    <property type="match status" value="1"/>
</dbReference>
<dbReference type="RefSeq" id="WP_220778949.1">
    <property type="nucleotide sequence ID" value="NZ_BPEY01000005.1"/>
</dbReference>
<dbReference type="InterPro" id="IPR050297">
    <property type="entry name" value="LipidA_mod_glycosyltrf_83"/>
</dbReference>
<keyword evidence="7 8" id="KW-0472">Membrane</keyword>
<dbReference type="Proteomes" id="UP000887104">
    <property type="component" value="Unassembled WGS sequence"/>
</dbReference>
<feature type="transmembrane region" description="Helical" evidence="8">
    <location>
        <begin position="269"/>
        <end position="292"/>
    </location>
</feature>
<evidence type="ECO:0000256" key="4">
    <source>
        <dbReference type="ARBA" id="ARBA00022679"/>
    </source>
</evidence>
<evidence type="ECO:0000259" key="9">
    <source>
        <dbReference type="Pfam" id="PF02366"/>
    </source>
</evidence>
<feature type="transmembrane region" description="Helical" evidence="8">
    <location>
        <begin position="89"/>
        <end position="106"/>
    </location>
</feature>
<evidence type="ECO:0000256" key="5">
    <source>
        <dbReference type="ARBA" id="ARBA00022692"/>
    </source>
</evidence>
<reference evidence="10" key="1">
    <citation type="submission" date="2021-05" db="EMBL/GenBank/DDBJ databases">
        <title>Molecular characterization for Shewanella algae harboring chromosomal blaOXA-55-like strains isolated from clinical and environment sample.</title>
        <authorList>
            <person name="Ohama Y."/>
            <person name="Aoki K."/>
            <person name="Harada S."/>
            <person name="Moriya K."/>
            <person name="Ishii Y."/>
            <person name="Tateda K."/>
        </authorList>
    </citation>
    <scope>NUCLEOTIDE SEQUENCE</scope>
    <source>
        <strain evidence="10">JCM 11563</strain>
    </source>
</reference>
<keyword evidence="2" id="KW-1003">Cell membrane</keyword>
<accession>A0ABQ4P124</accession>
<dbReference type="PANTHER" id="PTHR33908">
    <property type="entry name" value="MANNOSYLTRANSFERASE YKCB-RELATED"/>
    <property type="match status" value="1"/>
</dbReference>
<evidence type="ECO:0000256" key="8">
    <source>
        <dbReference type="SAM" id="Phobius"/>
    </source>
</evidence>